<dbReference type="AlphaFoldDB" id="A0A315W558"/>
<dbReference type="PANTHER" id="PTHR14187">
    <property type="entry name" value="ALPHA KINASE/ELONGATION FACTOR 2 KINASE"/>
    <property type="match status" value="1"/>
</dbReference>
<evidence type="ECO:0000313" key="1">
    <source>
        <dbReference type="EMBL" id="PWA31163.1"/>
    </source>
</evidence>
<sequence>MGESYIISIDFGTTYSGYAFSLTSREEEVDPHVKFWGEEVGLETPKTPTCILFDEHQQFVSFGYKAKNTYLKTSGKDGRAMFFFDCFKMSLYDKKVPTDLTIKAANGREMKALK</sequence>
<protein>
    <submittedName>
        <fullName evidence="1">Uncharacterized protein</fullName>
    </submittedName>
</protein>
<accession>A0A315W558</accession>
<name>A0A315W558_GAMAF</name>
<keyword evidence="2" id="KW-1185">Reference proteome</keyword>
<dbReference type="Gene3D" id="3.30.420.40">
    <property type="match status" value="1"/>
</dbReference>
<proteinExistence type="predicted"/>
<reference evidence="1 2" key="1">
    <citation type="journal article" date="2018" name="G3 (Bethesda)">
        <title>A High-Quality Reference Genome for the Invasive Mosquitofish Gambusia affinis Using a Chicago Library.</title>
        <authorList>
            <person name="Hoffberg S.L."/>
            <person name="Troendle N.J."/>
            <person name="Glenn T.C."/>
            <person name="Mahmud O."/>
            <person name="Louha S."/>
            <person name="Chalopin D."/>
            <person name="Bennetzen J.L."/>
            <person name="Mauricio R."/>
        </authorList>
    </citation>
    <scope>NUCLEOTIDE SEQUENCE [LARGE SCALE GENOMIC DNA]</scope>
    <source>
        <strain evidence="1">NE01/NJP1002.9</strain>
        <tissue evidence="1">Muscle</tissue>
    </source>
</reference>
<dbReference type="PANTHER" id="PTHR14187:SF5">
    <property type="entry name" value="HEAT SHOCK 70 KDA PROTEIN 12A"/>
    <property type="match status" value="1"/>
</dbReference>
<organism evidence="1 2">
    <name type="scientific">Gambusia affinis</name>
    <name type="common">Western mosquitofish</name>
    <name type="synonym">Heterandria affinis</name>
    <dbReference type="NCBI Taxonomy" id="33528"/>
    <lineage>
        <taxon>Eukaryota</taxon>
        <taxon>Metazoa</taxon>
        <taxon>Chordata</taxon>
        <taxon>Craniata</taxon>
        <taxon>Vertebrata</taxon>
        <taxon>Euteleostomi</taxon>
        <taxon>Actinopterygii</taxon>
        <taxon>Neopterygii</taxon>
        <taxon>Teleostei</taxon>
        <taxon>Neoteleostei</taxon>
        <taxon>Acanthomorphata</taxon>
        <taxon>Ovalentaria</taxon>
        <taxon>Atherinomorphae</taxon>
        <taxon>Cyprinodontiformes</taxon>
        <taxon>Poeciliidae</taxon>
        <taxon>Poeciliinae</taxon>
        <taxon>Gambusia</taxon>
    </lineage>
</organism>
<dbReference type="EMBL" id="NHOQ01000293">
    <property type="protein sequence ID" value="PWA31163.1"/>
    <property type="molecule type" value="Genomic_DNA"/>
</dbReference>
<dbReference type="Proteomes" id="UP000250572">
    <property type="component" value="Unassembled WGS sequence"/>
</dbReference>
<comment type="caution">
    <text evidence="1">The sequence shown here is derived from an EMBL/GenBank/DDBJ whole genome shotgun (WGS) entry which is preliminary data.</text>
</comment>
<feature type="non-terminal residue" evidence="1">
    <location>
        <position position="114"/>
    </location>
</feature>
<dbReference type="InterPro" id="IPR043129">
    <property type="entry name" value="ATPase_NBD"/>
</dbReference>
<dbReference type="SUPFAM" id="SSF53067">
    <property type="entry name" value="Actin-like ATPase domain"/>
    <property type="match status" value="1"/>
</dbReference>
<evidence type="ECO:0000313" key="2">
    <source>
        <dbReference type="Proteomes" id="UP000250572"/>
    </source>
</evidence>
<gene>
    <name evidence="1" type="ORF">CCH79_00003006</name>
</gene>